<evidence type="ECO:0000313" key="2">
    <source>
        <dbReference type="EMBL" id="TGA97343.1"/>
    </source>
</evidence>
<feature type="domain" description="Methyltransferase" evidence="1">
    <location>
        <begin position="50"/>
        <end position="133"/>
    </location>
</feature>
<dbReference type="GO" id="GO:0008168">
    <property type="term" value="F:methyltransferase activity"/>
    <property type="evidence" value="ECO:0007669"/>
    <property type="project" value="UniProtKB-KW"/>
</dbReference>
<accession>A0A4Z0GM70</accession>
<keyword evidence="2" id="KW-0489">Methyltransferase</keyword>
<dbReference type="Proteomes" id="UP000298347">
    <property type="component" value="Unassembled WGS sequence"/>
</dbReference>
<keyword evidence="2" id="KW-0808">Transferase</keyword>
<dbReference type="OrthoDB" id="9795864at2"/>
<dbReference type="PANTHER" id="PTHR43460:SF1">
    <property type="entry name" value="METHYLTRANSFERASE TYPE 11 DOMAIN-CONTAINING PROTEIN"/>
    <property type="match status" value="1"/>
</dbReference>
<name>A0A4Z0GM70_9BACL</name>
<dbReference type="InterPro" id="IPR052939">
    <property type="entry name" value="23S_rRNA_MeTrnsfrase_RlmA"/>
</dbReference>
<proteinExistence type="predicted"/>
<sequence>MKEFNYKAFYDRVGVENGWNFSKVVSLTEGKSVNLFSHVVEKAKGSEILLDIGTGGGEAALSISNSVLLLVGIDCSSGMIATAMTNLEKQKKENVRFLLMDATRLDFPDQFFDLVTCRHSDFSAKEVSRVLAQDGIFLTQQVSENDKSNIKEFFGRGQAYGIPQGTLRKKYIKALQSAGFSNIQTFESNVTEYYSRPEDLIFLLKHTPIVPDFGERKEDFKFLDAFIQTHTADKGIETNASRFMLVAHK</sequence>
<gene>
    <name evidence="2" type="ORF">E4665_12000</name>
</gene>
<dbReference type="RefSeq" id="WP_135349031.1">
    <property type="nucleotide sequence ID" value="NZ_SRJD01000014.1"/>
</dbReference>
<protein>
    <submittedName>
        <fullName evidence="2">Class I SAM-dependent methyltransferase</fullName>
    </submittedName>
</protein>
<dbReference type="AlphaFoldDB" id="A0A4Z0GM70"/>
<dbReference type="SUPFAM" id="SSF53335">
    <property type="entry name" value="S-adenosyl-L-methionine-dependent methyltransferases"/>
    <property type="match status" value="1"/>
</dbReference>
<dbReference type="Gene3D" id="3.40.50.150">
    <property type="entry name" value="Vaccinia Virus protein VP39"/>
    <property type="match status" value="1"/>
</dbReference>
<keyword evidence="3" id="KW-1185">Reference proteome</keyword>
<reference evidence="2 3" key="1">
    <citation type="journal article" date="2015" name="Int. J. Syst. Evol. Microbiol.">
        <title>Sporolactobacillus shoreae sp. nov. and Sporolactobacillus spathodeae sp. nov., two spore-forming lactic acid bacteria isolated from tree barks in Thailand.</title>
        <authorList>
            <person name="Thamacharoensuk T."/>
            <person name="Kitahara M."/>
            <person name="Ohkuma M."/>
            <person name="Thongchul N."/>
            <person name="Tanasupawat S."/>
        </authorList>
    </citation>
    <scope>NUCLEOTIDE SEQUENCE [LARGE SCALE GENOMIC DNA]</scope>
    <source>
        <strain evidence="2 3">BK92</strain>
    </source>
</reference>
<dbReference type="PANTHER" id="PTHR43460">
    <property type="entry name" value="METHYLTRANSFERASE"/>
    <property type="match status" value="1"/>
</dbReference>
<dbReference type="GO" id="GO:0032259">
    <property type="term" value="P:methylation"/>
    <property type="evidence" value="ECO:0007669"/>
    <property type="project" value="UniProtKB-KW"/>
</dbReference>
<dbReference type="EMBL" id="SRJD01000014">
    <property type="protein sequence ID" value="TGA97343.1"/>
    <property type="molecule type" value="Genomic_DNA"/>
</dbReference>
<evidence type="ECO:0000313" key="3">
    <source>
        <dbReference type="Proteomes" id="UP000298347"/>
    </source>
</evidence>
<comment type="caution">
    <text evidence="2">The sequence shown here is derived from an EMBL/GenBank/DDBJ whole genome shotgun (WGS) entry which is preliminary data.</text>
</comment>
<organism evidence="2 3">
    <name type="scientific">Sporolactobacillus shoreae</name>
    <dbReference type="NCBI Taxonomy" id="1465501"/>
    <lineage>
        <taxon>Bacteria</taxon>
        <taxon>Bacillati</taxon>
        <taxon>Bacillota</taxon>
        <taxon>Bacilli</taxon>
        <taxon>Bacillales</taxon>
        <taxon>Sporolactobacillaceae</taxon>
        <taxon>Sporolactobacillus</taxon>
    </lineage>
</organism>
<dbReference type="InterPro" id="IPR041698">
    <property type="entry name" value="Methyltransf_25"/>
</dbReference>
<dbReference type="Pfam" id="PF13649">
    <property type="entry name" value="Methyltransf_25"/>
    <property type="match status" value="1"/>
</dbReference>
<dbReference type="CDD" id="cd02440">
    <property type="entry name" value="AdoMet_MTases"/>
    <property type="match status" value="1"/>
</dbReference>
<dbReference type="InterPro" id="IPR029063">
    <property type="entry name" value="SAM-dependent_MTases_sf"/>
</dbReference>
<evidence type="ECO:0000259" key="1">
    <source>
        <dbReference type="Pfam" id="PF13649"/>
    </source>
</evidence>